<comment type="caution">
    <text evidence="14">The sequence shown here is derived from an EMBL/GenBank/DDBJ whole genome shotgun (WGS) entry which is preliminary data.</text>
</comment>
<protein>
    <recommendedName>
        <fullName evidence="8 10">Protein GrpE</fullName>
    </recommendedName>
    <alternativeName>
        <fullName evidence="9 10">HSP-70 cofactor</fullName>
    </alternativeName>
</protein>
<evidence type="ECO:0000256" key="10">
    <source>
        <dbReference type="HAMAP-Rule" id="MF_01151"/>
    </source>
</evidence>
<evidence type="ECO:0000256" key="2">
    <source>
        <dbReference type="ARBA" id="ARBA00009054"/>
    </source>
</evidence>
<dbReference type="GO" id="GO:0000774">
    <property type="term" value="F:adenyl-nucleotide exchange factor activity"/>
    <property type="evidence" value="ECO:0007669"/>
    <property type="project" value="InterPro"/>
</dbReference>
<keyword evidence="4 10" id="KW-0963">Cytoplasm</keyword>
<accession>A0A1Y2JLS3</accession>
<dbReference type="EMBL" id="NAFL01000261">
    <property type="protein sequence ID" value="OSJ30385.1"/>
    <property type="molecule type" value="Genomic_DNA"/>
</dbReference>
<dbReference type="GO" id="GO:0042803">
    <property type="term" value="F:protein homodimerization activity"/>
    <property type="evidence" value="ECO:0007669"/>
    <property type="project" value="InterPro"/>
</dbReference>
<evidence type="ECO:0000256" key="4">
    <source>
        <dbReference type="ARBA" id="ARBA00022490"/>
    </source>
</evidence>
<reference evidence="14 15" key="1">
    <citation type="submission" date="2017-03" db="EMBL/GenBank/DDBJ databases">
        <title>Whole genome sequences of fourteen strains of Bradyrhizobium canariense and one strain of Bradyrhizobium japonicum isolated from Lupinus (Papilionoideae: Genisteae) species in Algeria.</title>
        <authorList>
            <person name="Crovadore J."/>
            <person name="Chekireb D."/>
            <person name="Brachmann A."/>
            <person name="Chablais R."/>
            <person name="Cochard B."/>
            <person name="Lefort F."/>
        </authorList>
    </citation>
    <scope>NUCLEOTIDE SEQUENCE [LARGE SCALE GENOMIC DNA]</scope>
    <source>
        <strain evidence="14 15">UBMA197</strain>
    </source>
</reference>
<dbReference type="CDD" id="cd00446">
    <property type="entry name" value="GrpE"/>
    <property type="match status" value="1"/>
</dbReference>
<dbReference type="PANTHER" id="PTHR21237:SF23">
    <property type="entry name" value="GRPE PROTEIN HOMOLOG, MITOCHONDRIAL"/>
    <property type="match status" value="1"/>
</dbReference>
<dbReference type="GO" id="GO:0051087">
    <property type="term" value="F:protein-folding chaperone binding"/>
    <property type="evidence" value="ECO:0007669"/>
    <property type="project" value="InterPro"/>
</dbReference>
<dbReference type="Gene3D" id="3.90.20.20">
    <property type="match status" value="1"/>
</dbReference>
<organism evidence="14 15">
    <name type="scientific">Bradyrhizobium japonicum</name>
    <dbReference type="NCBI Taxonomy" id="375"/>
    <lineage>
        <taxon>Bacteria</taxon>
        <taxon>Pseudomonadati</taxon>
        <taxon>Pseudomonadota</taxon>
        <taxon>Alphaproteobacteria</taxon>
        <taxon>Hyphomicrobiales</taxon>
        <taxon>Nitrobacteraceae</taxon>
        <taxon>Bradyrhizobium</taxon>
    </lineage>
</organism>
<gene>
    <name evidence="10" type="primary">grpE</name>
    <name evidence="14" type="ORF">BSZ19_24535</name>
</gene>
<dbReference type="InterPro" id="IPR013805">
    <property type="entry name" value="GrpE_CC"/>
</dbReference>
<dbReference type="PANTHER" id="PTHR21237">
    <property type="entry name" value="GRPE PROTEIN"/>
    <property type="match status" value="1"/>
</dbReference>
<comment type="subunit">
    <text evidence="3 10">Homodimer.</text>
</comment>
<evidence type="ECO:0000256" key="5">
    <source>
        <dbReference type="ARBA" id="ARBA00023016"/>
    </source>
</evidence>
<feature type="compositionally biased region" description="Basic and acidic residues" evidence="13">
    <location>
        <begin position="19"/>
        <end position="36"/>
    </location>
</feature>
<keyword evidence="5 10" id="KW-0346">Stress response</keyword>
<dbReference type="InterPro" id="IPR009012">
    <property type="entry name" value="GrpE_head"/>
</dbReference>
<evidence type="ECO:0000313" key="14">
    <source>
        <dbReference type="EMBL" id="OSJ30385.1"/>
    </source>
</evidence>
<proteinExistence type="inferred from homology"/>
<feature type="region of interest" description="Disordered" evidence="13">
    <location>
        <begin position="1"/>
        <end position="36"/>
    </location>
</feature>
<dbReference type="InterPro" id="IPR000740">
    <property type="entry name" value="GrpE"/>
</dbReference>
<evidence type="ECO:0000256" key="3">
    <source>
        <dbReference type="ARBA" id="ARBA00011738"/>
    </source>
</evidence>
<keyword evidence="6 10" id="KW-0143">Chaperone</keyword>
<feature type="compositionally biased region" description="Basic and acidic residues" evidence="13">
    <location>
        <begin position="1"/>
        <end position="11"/>
    </location>
</feature>
<evidence type="ECO:0000256" key="12">
    <source>
        <dbReference type="RuleBase" id="RU004478"/>
    </source>
</evidence>
<dbReference type="HAMAP" id="MF_01151">
    <property type="entry name" value="GrpE"/>
    <property type="match status" value="1"/>
</dbReference>
<dbReference type="SUPFAM" id="SSF51064">
    <property type="entry name" value="Head domain of nucleotide exchange factor GrpE"/>
    <property type="match status" value="1"/>
</dbReference>
<dbReference type="PRINTS" id="PR00773">
    <property type="entry name" value="GRPEPROTEIN"/>
</dbReference>
<comment type="function">
    <text evidence="7 10 11">Participates actively in the response to hyperosmotic and heat shock by preventing the aggregation of stress-denatured proteins, in association with DnaK and GrpE. It is the nucleotide exchange factor for DnaK and may function as a thermosensor. Unfolded proteins bind initially to DnaJ; upon interaction with the DnaJ-bound protein, DnaK hydrolyzes its bound ATP, resulting in the formation of a stable complex. GrpE releases ADP from DnaK; ATP binding to DnaK triggers the release of the substrate protein, thus completing the reaction cycle. Several rounds of ATP-dependent interactions between DnaJ, DnaK and GrpE are required for fully efficient folding.</text>
</comment>
<dbReference type="Gene3D" id="2.30.22.10">
    <property type="entry name" value="Head domain of nucleotide exchange factor GrpE"/>
    <property type="match status" value="1"/>
</dbReference>
<evidence type="ECO:0000256" key="11">
    <source>
        <dbReference type="RuleBase" id="RU000639"/>
    </source>
</evidence>
<evidence type="ECO:0000256" key="13">
    <source>
        <dbReference type="SAM" id="MobiDB-lite"/>
    </source>
</evidence>
<dbReference type="Proteomes" id="UP000193335">
    <property type="component" value="Unassembled WGS sequence"/>
</dbReference>
<dbReference type="Pfam" id="PF01025">
    <property type="entry name" value="GrpE"/>
    <property type="match status" value="1"/>
</dbReference>
<dbReference type="GO" id="GO:0005737">
    <property type="term" value="C:cytoplasm"/>
    <property type="evidence" value="ECO:0007669"/>
    <property type="project" value="UniProtKB-SubCell"/>
</dbReference>
<evidence type="ECO:0000256" key="7">
    <source>
        <dbReference type="ARBA" id="ARBA00053401"/>
    </source>
</evidence>
<dbReference type="AlphaFoldDB" id="A0A1Y2JLS3"/>
<dbReference type="FunFam" id="2.30.22.10:FF:000001">
    <property type="entry name" value="Protein GrpE"/>
    <property type="match status" value="1"/>
</dbReference>
<dbReference type="GO" id="GO:0006457">
    <property type="term" value="P:protein folding"/>
    <property type="evidence" value="ECO:0007669"/>
    <property type="project" value="InterPro"/>
</dbReference>
<evidence type="ECO:0000256" key="6">
    <source>
        <dbReference type="ARBA" id="ARBA00023186"/>
    </source>
</evidence>
<evidence type="ECO:0000256" key="1">
    <source>
        <dbReference type="ARBA" id="ARBA00004496"/>
    </source>
</evidence>
<comment type="subcellular location">
    <subcellularLocation>
        <location evidence="1 10">Cytoplasm</location>
    </subcellularLocation>
</comment>
<dbReference type="SUPFAM" id="SSF58014">
    <property type="entry name" value="Coiled-coil domain of nucleotide exchange factor GrpE"/>
    <property type="match status" value="1"/>
</dbReference>
<dbReference type="PROSITE" id="PS01071">
    <property type="entry name" value="GRPE"/>
    <property type="match status" value="1"/>
</dbReference>
<sequence>MEHDMATKTMDDGLGELSAGERKEGDQPQETTAERDRLMRALADAENTRRIAERRVQDARQYAIADFARELLQVADNLRRAIEAGSPDPEAKEDNGLLGGVIATNRILTQILERFGVEEIEALNRPFDPMKHEAVMETDRSDQPPGNVVDVLENGYMLHDRLLRPARVVVAKPPRPQSPPPPQQ</sequence>
<evidence type="ECO:0000256" key="8">
    <source>
        <dbReference type="ARBA" id="ARBA00072274"/>
    </source>
</evidence>
<dbReference type="GO" id="GO:0051082">
    <property type="term" value="F:unfolded protein binding"/>
    <property type="evidence" value="ECO:0007669"/>
    <property type="project" value="TreeGrafter"/>
</dbReference>
<evidence type="ECO:0000313" key="15">
    <source>
        <dbReference type="Proteomes" id="UP000193335"/>
    </source>
</evidence>
<evidence type="ECO:0000256" key="9">
    <source>
        <dbReference type="ARBA" id="ARBA00076414"/>
    </source>
</evidence>
<comment type="similarity">
    <text evidence="2 10 12">Belongs to the GrpE family.</text>
</comment>
<name>A0A1Y2JLS3_BRAJP</name>